<evidence type="ECO:0000256" key="2">
    <source>
        <dbReference type="ARBA" id="ARBA00001933"/>
    </source>
</evidence>
<dbReference type="EMBL" id="OC914834">
    <property type="protein sequence ID" value="CAD7636523.1"/>
    <property type="molecule type" value="Genomic_DNA"/>
</dbReference>
<dbReference type="CDD" id="cd04907">
    <property type="entry name" value="ACT_ThrD-I_2"/>
    <property type="match status" value="1"/>
</dbReference>
<keyword evidence="7" id="KW-0028">Amino-acid biosynthesis</keyword>
<evidence type="ECO:0000256" key="4">
    <source>
        <dbReference type="ARBA" id="ARBA00010869"/>
    </source>
</evidence>
<evidence type="ECO:0000256" key="5">
    <source>
        <dbReference type="ARBA" id="ARBA00012093"/>
    </source>
</evidence>
<dbReference type="InterPro" id="IPR001721">
    <property type="entry name" value="TD_ACT-like"/>
</dbReference>
<comment type="similarity">
    <text evidence="4">Belongs to the serine/threonine dehydratase family.</text>
</comment>
<dbReference type="OrthoDB" id="4418812at2759"/>
<dbReference type="InterPro" id="IPR000634">
    <property type="entry name" value="Ser/Thr_deHydtase_PyrdxlP-BS"/>
</dbReference>
<dbReference type="FunFam" id="3.40.50.1100:FF:000005">
    <property type="entry name" value="Threonine dehydratase catabolic"/>
    <property type="match status" value="1"/>
</dbReference>
<dbReference type="GO" id="GO:0006565">
    <property type="term" value="P:L-serine catabolic process"/>
    <property type="evidence" value="ECO:0007669"/>
    <property type="project" value="TreeGrafter"/>
</dbReference>
<dbReference type="InterPro" id="IPR036052">
    <property type="entry name" value="TrpB-like_PALP_sf"/>
</dbReference>
<comment type="cofactor">
    <cofactor evidence="2">
        <name>pyridoxal 5'-phosphate</name>
        <dbReference type="ChEBI" id="CHEBI:597326"/>
    </cofactor>
</comment>
<keyword evidence="8" id="KW-0412">Isoleucine biosynthesis</keyword>
<gene>
    <name evidence="16" type="ORF">ONB1V03_LOCUS239</name>
</gene>
<evidence type="ECO:0000256" key="12">
    <source>
        <dbReference type="ARBA" id="ARBA00041766"/>
    </source>
</evidence>
<evidence type="ECO:0000256" key="10">
    <source>
        <dbReference type="ARBA" id="ARBA00023239"/>
    </source>
</evidence>
<proteinExistence type="inferred from homology"/>
<keyword evidence="10" id="KW-0456">Lyase</keyword>
<dbReference type="Pfam" id="PF00291">
    <property type="entry name" value="PALP"/>
    <property type="match status" value="1"/>
</dbReference>
<dbReference type="PROSITE" id="PS51672">
    <property type="entry name" value="ACT_LIKE"/>
    <property type="match status" value="2"/>
</dbReference>
<dbReference type="SUPFAM" id="SSF55021">
    <property type="entry name" value="ACT-like"/>
    <property type="match status" value="2"/>
</dbReference>
<dbReference type="SUPFAM" id="SSF53686">
    <property type="entry name" value="Tryptophan synthase beta subunit-like PLP-dependent enzymes"/>
    <property type="match status" value="1"/>
</dbReference>
<protein>
    <recommendedName>
        <fullName evidence="12">L-serine deaminase</fullName>
        <ecNumber evidence="5">4.3.1.17</ecNumber>
        <ecNumber evidence="6">4.3.1.19</ecNumber>
    </recommendedName>
    <alternativeName>
        <fullName evidence="13">L-threonine dehydratase</fullName>
    </alternativeName>
</protein>
<dbReference type="UniPathway" id="UPA00047">
    <property type="reaction ID" value="UER00054"/>
</dbReference>
<dbReference type="Proteomes" id="UP000728032">
    <property type="component" value="Unassembled WGS sequence"/>
</dbReference>
<dbReference type="InterPro" id="IPR050147">
    <property type="entry name" value="Ser/Thr_Dehydratase"/>
</dbReference>
<dbReference type="CDD" id="cd04906">
    <property type="entry name" value="ACT_ThrD-I_1"/>
    <property type="match status" value="1"/>
</dbReference>
<evidence type="ECO:0000256" key="14">
    <source>
        <dbReference type="ARBA" id="ARBA00049406"/>
    </source>
</evidence>
<dbReference type="Pfam" id="PF00585">
    <property type="entry name" value="Thr_dehydrat_C"/>
    <property type="match status" value="2"/>
</dbReference>
<organism evidence="16">
    <name type="scientific">Oppiella nova</name>
    <dbReference type="NCBI Taxonomy" id="334625"/>
    <lineage>
        <taxon>Eukaryota</taxon>
        <taxon>Metazoa</taxon>
        <taxon>Ecdysozoa</taxon>
        <taxon>Arthropoda</taxon>
        <taxon>Chelicerata</taxon>
        <taxon>Arachnida</taxon>
        <taxon>Acari</taxon>
        <taxon>Acariformes</taxon>
        <taxon>Sarcoptiformes</taxon>
        <taxon>Oribatida</taxon>
        <taxon>Brachypylina</taxon>
        <taxon>Oppioidea</taxon>
        <taxon>Oppiidae</taxon>
        <taxon>Oppiella</taxon>
    </lineage>
</organism>
<dbReference type="PANTHER" id="PTHR48078:SF11">
    <property type="entry name" value="THREONINE DEHYDRATASE, MITOCHONDRIAL"/>
    <property type="match status" value="1"/>
</dbReference>
<dbReference type="EMBL" id="CAJPVJ010000009">
    <property type="protein sequence ID" value="CAG2157558.1"/>
    <property type="molecule type" value="Genomic_DNA"/>
</dbReference>
<dbReference type="Gene3D" id="3.40.1020.10">
    <property type="entry name" value="Biosynthetic Threonine Deaminase, Domain 3"/>
    <property type="match status" value="1"/>
</dbReference>
<evidence type="ECO:0000256" key="8">
    <source>
        <dbReference type="ARBA" id="ARBA00022624"/>
    </source>
</evidence>
<dbReference type="Gene3D" id="3.40.50.1100">
    <property type="match status" value="3"/>
</dbReference>
<dbReference type="EC" id="4.3.1.19" evidence="6"/>
<comment type="catalytic activity">
    <reaction evidence="14">
        <text>L-serine = pyruvate + NH4(+)</text>
        <dbReference type="Rhea" id="RHEA:19169"/>
        <dbReference type="ChEBI" id="CHEBI:15361"/>
        <dbReference type="ChEBI" id="CHEBI:28938"/>
        <dbReference type="ChEBI" id="CHEBI:33384"/>
        <dbReference type="EC" id="4.3.1.17"/>
    </reaction>
</comment>
<comment type="pathway">
    <text evidence="3">Amino-acid biosynthesis; L-isoleucine biosynthesis; 2-oxobutanoate from L-threonine: step 1/1.</text>
</comment>
<evidence type="ECO:0000256" key="9">
    <source>
        <dbReference type="ARBA" id="ARBA00022898"/>
    </source>
</evidence>
<dbReference type="GO" id="GO:0006567">
    <property type="term" value="P:L-threonine catabolic process"/>
    <property type="evidence" value="ECO:0007669"/>
    <property type="project" value="TreeGrafter"/>
</dbReference>
<evidence type="ECO:0000313" key="17">
    <source>
        <dbReference type="Proteomes" id="UP000728032"/>
    </source>
</evidence>
<accession>A0A7R9L7I3</accession>
<evidence type="ECO:0000256" key="6">
    <source>
        <dbReference type="ARBA" id="ARBA00012096"/>
    </source>
</evidence>
<dbReference type="GO" id="GO:0009097">
    <property type="term" value="P:isoleucine biosynthetic process"/>
    <property type="evidence" value="ECO:0007669"/>
    <property type="project" value="UniProtKB-UniPathway"/>
</dbReference>
<reference evidence="16" key="1">
    <citation type="submission" date="2020-11" db="EMBL/GenBank/DDBJ databases">
        <authorList>
            <person name="Tran Van P."/>
        </authorList>
    </citation>
    <scope>NUCLEOTIDE SEQUENCE</scope>
</reference>
<evidence type="ECO:0000256" key="3">
    <source>
        <dbReference type="ARBA" id="ARBA00004810"/>
    </source>
</evidence>
<sequence>MLSRLVRQILQATVYDVAIETPLEAAPRISEKLNNNIRFKREDLQPVFSFKLRGAYNRISQLPKSQLERGVITASAGNHAQGVALSGQKLGIRAIIVMPKTTPDIKVQAVKRLGGDVVLHGDSFDVANKYAIQRANDEGLTFIPPYDDELVMAGQGAMALAGIKKYVAAHGLEGKNMVSIVCGANMNFDRLRYIAERTELGERKEAIFAVTIPEEKGSFLNFCRALQGRNITEFNYRASDASAAQVFVGISLKAGEKERHDIYEAMKLHYDVDDLSDDEVAKLHIRYLIGGHADIANERLFRVEFPERPGALLTFLERLGPTHNISLFHYRNHGAAEGRVLVGLDAEDAVQNPDGLIETLENINYPYQEITNNLAYLLINTLHEAHQMMCFIRTIRKS</sequence>
<feature type="domain" description="ACT-like" evidence="15">
    <location>
        <begin position="299"/>
        <end position="372"/>
    </location>
</feature>
<feature type="domain" description="ACT-like" evidence="15">
    <location>
        <begin position="206"/>
        <end position="277"/>
    </location>
</feature>
<dbReference type="InterPro" id="IPR001926">
    <property type="entry name" value="TrpB-like_PALP"/>
</dbReference>
<evidence type="ECO:0000256" key="7">
    <source>
        <dbReference type="ARBA" id="ARBA00022605"/>
    </source>
</evidence>
<comment type="catalytic activity">
    <reaction evidence="1">
        <text>L-threonine = 2-oxobutanoate + NH4(+)</text>
        <dbReference type="Rhea" id="RHEA:22108"/>
        <dbReference type="ChEBI" id="CHEBI:16763"/>
        <dbReference type="ChEBI" id="CHEBI:28938"/>
        <dbReference type="ChEBI" id="CHEBI:57926"/>
        <dbReference type="EC" id="4.3.1.19"/>
    </reaction>
</comment>
<keyword evidence="11" id="KW-0100">Branched-chain amino acid biosynthesis</keyword>
<keyword evidence="9" id="KW-0663">Pyridoxal phosphate</keyword>
<name>A0A7R9L7I3_9ACAR</name>
<evidence type="ECO:0000313" key="16">
    <source>
        <dbReference type="EMBL" id="CAD7636523.1"/>
    </source>
</evidence>
<dbReference type="AlphaFoldDB" id="A0A7R9L7I3"/>
<dbReference type="PANTHER" id="PTHR48078">
    <property type="entry name" value="THREONINE DEHYDRATASE, MITOCHONDRIAL-RELATED"/>
    <property type="match status" value="1"/>
</dbReference>
<dbReference type="InterPro" id="IPR045865">
    <property type="entry name" value="ACT-like_dom_sf"/>
</dbReference>
<evidence type="ECO:0000256" key="11">
    <source>
        <dbReference type="ARBA" id="ARBA00023304"/>
    </source>
</evidence>
<evidence type="ECO:0000259" key="15">
    <source>
        <dbReference type="PROSITE" id="PS51672"/>
    </source>
</evidence>
<evidence type="ECO:0000256" key="1">
    <source>
        <dbReference type="ARBA" id="ARBA00001274"/>
    </source>
</evidence>
<evidence type="ECO:0000256" key="13">
    <source>
        <dbReference type="ARBA" id="ARBA00042605"/>
    </source>
</evidence>
<dbReference type="GO" id="GO:0004794">
    <property type="term" value="F:threonine deaminase activity"/>
    <property type="evidence" value="ECO:0007669"/>
    <property type="project" value="UniProtKB-EC"/>
</dbReference>
<dbReference type="InterPro" id="IPR038110">
    <property type="entry name" value="TD_ACT-like_sf"/>
</dbReference>
<keyword evidence="17" id="KW-1185">Reference proteome</keyword>
<dbReference type="EC" id="4.3.1.17" evidence="5"/>
<dbReference type="GO" id="GO:0003941">
    <property type="term" value="F:L-serine ammonia-lyase activity"/>
    <property type="evidence" value="ECO:0007669"/>
    <property type="project" value="UniProtKB-EC"/>
</dbReference>
<dbReference type="GO" id="GO:0030170">
    <property type="term" value="F:pyridoxal phosphate binding"/>
    <property type="evidence" value="ECO:0007669"/>
    <property type="project" value="InterPro"/>
</dbReference>
<dbReference type="PROSITE" id="PS00165">
    <property type="entry name" value="DEHYDRATASE_SER_THR"/>
    <property type="match status" value="1"/>
</dbReference>